<dbReference type="AlphaFoldDB" id="A0A3B0XZW5"/>
<dbReference type="PANTHER" id="PTHR30629:SF2">
    <property type="entry name" value="PROPHAGE INTEGRASE INTS-RELATED"/>
    <property type="match status" value="1"/>
</dbReference>
<gene>
    <name evidence="4" type="ORF">MNBD_GAMMA09-3870</name>
</gene>
<dbReference type="EMBL" id="UOFI01000014">
    <property type="protein sequence ID" value="VAW61686.1"/>
    <property type="molecule type" value="Genomic_DNA"/>
</dbReference>
<proteinExistence type="inferred from homology"/>
<reference evidence="4" key="1">
    <citation type="submission" date="2018-06" db="EMBL/GenBank/DDBJ databases">
        <authorList>
            <person name="Zhirakovskaya E."/>
        </authorList>
    </citation>
    <scope>NUCLEOTIDE SEQUENCE</scope>
</reference>
<dbReference type="InterPro" id="IPR050808">
    <property type="entry name" value="Phage_Integrase"/>
</dbReference>
<accession>A0A3B0XZW5</accession>
<keyword evidence="2" id="KW-0229">DNA integration</keyword>
<dbReference type="InterPro" id="IPR025166">
    <property type="entry name" value="Integrase_DNA_bind_dom"/>
</dbReference>
<sequence length="110" mass="12764">MLLCDQCATSMELNNNNIKQLKPGESLRDKHVTGLELRAFKCRKSFYLYYRTKEGKERRPKLSDYPIIKLADARSIALDIPLKVAHGRDHQKERQTAKNALLLLSYVNFI</sequence>
<organism evidence="4">
    <name type="scientific">hydrothermal vent metagenome</name>
    <dbReference type="NCBI Taxonomy" id="652676"/>
    <lineage>
        <taxon>unclassified sequences</taxon>
        <taxon>metagenomes</taxon>
        <taxon>ecological metagenomes</taxon>
    </lineage>
</organism>
<evidence type="ECO:0000256" key="2">
    <source>
        <dbReference type="ARBA" id="ARBA00022908"/>
    </source>
</evidence>
<feature type="domain" description="Integrase DNA-binding" evidence="3">
    <location>
        <begin position="13"/>
        <end position="96"/>
    </location>
</feature>
<dbReference type="PANTHER" id="PTHR30629">
    <property type="entry name" value="PROPHAGE INTEGRASE"/>
    <property type="match status" value="1"/>
</dbReference>
<comment type="similarity">
    <text evidence="1">Belongs to the 'phage' integrase family.</text>
</comment>
<name>A0A3B0XZW5_9ZZZZ</name>
<protein>
    <recommendedName>
        <fullName evidence="3">Integrase DNA-binding domain-containing protein</fullName>
    </recommendedName>
</protein>
<dbReference type="GO" id="GO:0015074">
    <property type="term" value="P:DNA integration"/>
    <property type="evidence" value="ECO:0007669"/>
    <property type="project" value="UniProtKB-KW"/>
</dbReference>
<evidence type="ECO:0000259" key="3">
    <source>
        <dbReference type="Pfam" id="PF13356"/>
    </source>
</evidence>
<dbReference type="Gene3D" id="3.30.160.390">
    <property type="entry name" value="Integrase, DNA-binding domain"/>
    <property type="match status" value="1"/>
</dbReference>
<evidence type="ECO:0000313" key="4">
    <source>
        <dbReference type="EMBL" id="VAW61686.1"/>
    </source>
</evidence>
<dbReference type="InterPro" id="IPR038488">
    <property type="entry name" value="Integrase_DNA-bd_sf"/>
</dbReference>
<dbReference type="Pfam" id="PF13356">
    <property type="entry name" value="Arm-DNA-bind_3"/>
    <property type="match status" value="1"/>
</dbReference>
<evidence type="ECO:0000256" key="1">
    <source>
        <dbReference type="ARBA" id="ARBA00008857"/>
    </source>
</evidence>